<keyword evidence="2" id="KW-1185">Reference proteome</keyword>
<reference evidence="2" key="1">
    <citation type="journal article" date="2022" name="Mol. Ecol. Resour.">
        <title>The genomes of chicory, endive, great burdock and yacon provide insights into Asteraceae palaeo-polyploidization history and plant inulin production.</title>
        <authorList>
            <person name="Fan W."/>
            <person name="Wang S."/>
            <person name="Wang H."/>
            <person name="Wang A."/>
            <person name="Jiang F."/>
            <person name="Liu H."/>
            <person name="Zhao H."/>
            <person name="Xu D."/>
            <person name="Zhang Y."/>
        </authorList>
    </citation>
    <scope>NUCLEOTIDE SEQUENCE [LARGE SCALE GENOMIC DNA]</scope>
    <source>
        <strain evidence="2">cv. Punajuju</strain>
    </source>
</reference>
<evidence type="ECO:0000313" key="2">
    <source>
        <dbReference type="Proteomes" id="UP001055811"/>
    </source>
</evidence>
<proteinExistence type="predicted"/>
<sequence length="81" mass="9188">MQVCGSFGDLDYIDNPQIWKHEDASRVVSGSEIEGLGDSFDNAPIAFQKICKWNWSMIISGIVYPPQSAIMKIKWLQRIGR</sequence>
<accession>A0ACB9DW48</accession>
<evidence type="ECO:0000313" key="1">
    <source>
        <dbReference type="EMBL" id="KAI3750914.1"/>
    </source>
</evidence>
<reference evidence="1 2" key="2">
    <citation type="journal article" date="2022" name="Mol. Ecol. Resour.">
        <title>The genomes of chicory, endive, great burdock and yacon provide insights into Asteraceae paleo-polyploidization history and plant inulin production.</title>
        <authorList>
            <person name="Fan W."/>
            <person name="Wang S."/>
            <person name="Wang H."/>
            <person name="Wang A."/>
            <person name="Jiang F."/>
            <person name="Liu H."/>
            <person name="Zhao H."/>
            <person name="Xu D."/>
            <person name="Zhang Y."/>
        </authorList>
    </citation>
    <scope>NUCLEOTIDE SEQUENCE [LARGE SCALE GENOMIC DNA]</scope>
    <source>
        <strain evidence="2">cv. Punajuju</strain>
        <tissue evidence="1">Leaves</tissue>
    </source>
</reference>
<protein>
    <submittedName>
        <fullName evidence="1">Uncharacterized protein</fullName>
    </submittedName>
</protein>
<dbReference type="EMBL" id="CM042012">
    <property type="protein sequence ID" value="KAI3750914.1"/>
    <property type="molecule type" value="Genomic_DNA"/>
</dbReference>
<organism evidence="1 2">
    <name type="scientific">Cichorium intybus</name>
    <name type="common">Chicory</name>
    <dbReference type="NCBI Taxonomy" id="13427"/>
    <lineage>
        <taxon>Eukaryota</taxon>
        <taxon>Viridiplantae</taxon>
        <taxon>Streptophyta</taxon>
        <taxon>Embryophyta</taxon>
        <taxon>Tracheophyta</taxon>
        <taxon>Spermatophyta</taxon>
        <taxon>Magnoliopsida</taxon>
        <taxon>eudicotyledons</taxon>
        <taxon>Gunneridae</taxon>
        <taxon>Pentapetalae</taxon>
        <taxon>asterids</taxon>
        <taxon>campanulids</taxon>
        <taxon>Asterales</taxon>
        <taxon>Asteraceae</taxon>
        <taxon>Cichorioideae</taxon>
        <taxon>Cichorieae</taxon>
        <taxon>Cichoriinae</taxon>
        <taxon>Cichorium</taxon>
    </lineage>
</organism>
<dbReference type="Proteomes" id="UP001055811">
    <property type="component" value="Linkage Group LG04"/>
</dbReference>
<comment type="caution">
    <text evidence="1">The sequence shown here is derived from an EMBL/GenBank/DDBJ whole genome shotgun (WGS) entry which is preliminary data.</text>
</comment>
<name>A0ACB9DW48_CICIN</name>
<gene>
    <name evidence="1" type="ORF">L2E82_21830</name>
</gene>